<proteinExistence type="predicted"/>
<dbReference type="Proteomes" id="UP001348641">
    <property type="component" value="Unassembled WGS sequence"/>
</dbReference>
<dbReference type="RefSeq" id="WP_330161599.1">
    <property type="nucleotide sequence ID" value="NZ_JAUUCC010000128.1"/>
</dbReference>
<name>A0ABU7KZP2_9ACTN</name>
<evidence type="ECO:0000313" key="1">
    <source>
        <dbReference type="EMBL" id="MEE2054780.1"/>
    </source>
</evidence>
<accession>A0ABU7KZP2</accession>
<dbReference type="EMBL" id="JAUUCC010000128">
    <property type="protein sequence ID" value="MEE2054780.1"/>
    <property type="molecule type" value="Genomic_DNA"/>
</dbReference>
<evidence type="ECO:0000313" key="2">
    <source>
        <dbReference type="Proteomes" id="UP001348641"/>
    </source>
</evidence>
<reference evidence="1 2" key="1">
    <citation type="submission" date="2023-07" db="EMBL/GenBank/DDBJ databases">
        <authorList>
            <person name="Girao M."/>
            <person name="Carvalho M.F."/>
        </authorList>
    </citation>
    <scope>NUCLEOTIDE SEQUENCE [LARGE SCALE GENOMIC DNA]</scope>
    <source>
        <strain evidence="1 2">66/93</strain>
    </source>
</reference>
<protein>
    <submittedName>
        <fullName evidence="1">Uncharacterized protein</fullName>
    </submittedName>
</protein>
<sequence length="226" mass="24402">MRSLREQAALAINAAGHEVDLNALDITLRVVDNEAVNALSPWRWRAVFTGDEATRDVDTTALTHGNLVTLNGTGQVLFHYVPPAGEDAHPDLDAIRAREQAASQEVYRLCEGGRFTMTVPPREDTDSDTVIVASLADIGTLVAEVERLRGAARASDEDQYVSFEYGEWDASGHECGDIDPATDDCDQPVMQRAVTAVYVGRRVPLGTELESHADHVAAADTEASDG</sequence>
<gene>
    <name evidence="1" type="ORF">Q8A49_30215</name>
</gene>
<comment type="caution">
    <text evidence="1">The sequence shown here is derived from an EMBL/GenBank/DDBJ whole genome shotgun (WGS) entry which is preliminary data.</text>
</comment>
<organism evidence="1 2">
    <name type="scientific">Nocardiopsis tropica</name>
    <dbReference type="NCBI Taxonomy" id="109330"/>
    <lineage>
        <taxon>Bacteria</taxon>
        <taxon>Bacillati</taxon>
        <taxon>Actinomycetota</taxon>
        <taxon>Actinomycetes</taxon>
        <taxon>Streptosporangiales</taxon>
        <taxon>Nocardiopsidaceae</taxon>
        <taxon>Nocardiopsis</taxon>
    </lineage>
</organism>